<evidence type="ECO:0000256" key="6">
    <source>
        <dbReference type="RuleBase" id="RU362091"/>
    </source>
</evidence>
<organism evidence="9 10">
    <name type="scientific">Aspergillus cavernicola</name>
    <dbReference type="NCBI Taxonomy" id="176166"/>
    <lineage>
        <taxon>Eukaryota</taxon>
        <taxon>Fungi</taxon>
        <taxon>Dikarya</taxon>
        <taxon>Ascomycota</taxon>
        <taxon>Pezizomycotina</taxon>
        <taxon>Eurotiomycetes</taxon>
        <taxon>Eurotiomycetidae</taxon>
        <taxon>Eurotiales</taxon>
        <taxon>Aspergillaceae</taxon>
        <taxon>Aspergillus</taxon>
        <taxon>Aspergillus subgen. Nidulantes</taxon>
    </lineage>
</organism>
<name>A0ABR4HBT4_9EURO</name>
<feature type="transmembrane region" description="Helical" evidence="8">
    <location>
        <begin position="400"/>
        <end position="426"/>
    </location>
</feature>
<dbReference type="Proteomes" id="UP001610335">
    <property type="component" value="Unassembled WGS sequence"/>
</dbReference>
<feature type="compositionally biased region" description="Pro residues" evidence="7">
    <location>
        <begin position="545"/>
        <end position="556"/>
    </location>
</feature>
<dbReference type="InterPro" id="IPR001734">
    <property type="entry name" value="Na/solute_symporter"/>
</dbReference>
<feature type="region of interest" description="Disordered" evidence="7">
    <location>
        <begin position="534"/>
        <end position="571"/>
    </location>
</feature>
<comment type="similarity">
    <text evidence="2 6">Belongs to the sodium:solute symporter (SSF) (TC 2.A.21) family.</text>
</comment>
<feature type="transmembrane region" description="Helical" evidence="8">
    <location>
        <begin position="169"/>
        <end position="188"/>
    </location>
</feature>
<feature type="transmembrane region" description="Helical" evidence="8">
    <location>
        <begin position="12"/>
        <end position="35"/>
    </location>
</feature>
<keyword evidence="10" id="KW-1185">Reference proteome</keyword>
<keyword evidence="5 8" id="KW-0472">Membrane</keyword>
<accession>A0ABR4HBT4</accession>
<evidence type="ECO:0000256" key="2">
    <source>
        <dbReference type="ARBA" id="ARBA00006434"/>
    </source>
</evidence>
<feature type="transmembrane region" description="Helical" evidence="8">
    <location>
        <begin position="138"/>
        <end position="157"/>
    </location>
</feature>
<dbReference type="PROSITE" id="PS50283">
    <property type="entry name" value="NA_SOLUT_SYMP_3"/>
    <property type="match status" value="1"/>
</dbReference>
<feature type="transmembrane region" description="Helical" evidence="8">
    <location>
        <begin position="460"/>
        <end position="479"/>
    </location>
</feature>
<feature type="transmembrane region" description="Helical" evidence="8">
    <location>
        <begin position="257"/>
        <end position="275"/>
    </location>
</feature>
<dbReference type="Gene3D" id="1.20.1730.10">
    <property type="entry name" value="Sodium/glucose cotransporter"/>
    <property type="match status" value="1"/>
</dbReference>
<evidence type="ECO:0000256" key="5">
    <source>
        <dbReference type="ARBA" id="ARBA00023136"/>
    </source>
</evidence>
<evidence type="ECO:0000256" key="7">
    <source>
        <dbReference type="SAM" id="MobiDB-lite"/>
    </source>
</evidence>
<sequence length="680" mass="73417">MSSTIAPVLPQGAGYGVVVGIGLFFALLMACVSYLQNRYTQYSTKTSEEFNTASRSVKPGLIANGVVSAWTWAATLLQSSTVAYEYGISGPFWVRDAAGATVQIFMFSVLACKVKQNAPYCHTFLEIIYHRYGRTTHIVFIFFALMTNTLVASQLLLGGSAVVTALTGMNVYAAVFLIPLGVCIYVVLGGLRATFLCDYSHTIIVMLIILYFMFDVYATNDMIGSPSQMYDLLKAASVERPVDGNTDGSYLTLKSNYGLVFGVIQLCSGMGTVFLDQGYWQRAIASRPTTAVRAYIMGGLAWFAIPFGFATTLGLAAVALTNHPSYPTYPNNMTSSQISAGLAAPFGATALAGQNGATALLLTLFMAVTSSASSQLIAVSSILTFDVYKIYIKPTATPQQLIFVSHVMICVFGVVMACVACLWNGIGIDLGWLFLVMGLLIGGAVFPAAFTILWKGQTQLGAVSGAIGGLVAGLIAWLVEAKVYYGTLSVETTGALYPTLAGNMASVLTGLILTLTISYLKPDNFNWEKTRAINTPKPLNSTSTPPSPKDPKPPTVLAPRDEEEPERSADSTLIENPQFLQKTFVLAVTVSAVLSTIMDIIIPIPMFLSHYVFSKPFFTAWVVISFIWVFVAFFLCGILPIVETRRFWGMLLKRVFGRKVVLDAQQASDDAEPVQVESKA</sequence>
<feature type="transmembrane region" description="Helical" evidence="8">
    <location>
        <begin position="432"/>
        <end position="453"/>
    </location>
</feature>
<dbReference type="Pfam" id="PF00474">
    <property type="entry name" value="SSF"/>
    <property type="match status" value="1"/>
</dbReference>
<dbReference type="PANTHER" id="PTHR46154:SF2">
    <property type="entry name" value="SOLUTE SYMPORTER FAMILY TRANSPORTER (AFU_ORTHOLOGUE AFUA_6G03200)"/>
    <property type="match status" value="1"/>
</dbReference>
<proteinExistence type="inferred from homology"/>
<evidence type="ECO:0000256" key="4">
    <source>
        <dbReference type="ARBA" id="ARBA00022989"/>
    </source>
</evidence>
<feature type="transmembrane region" description="Helical" evidence="8">
    <location>
        <begin position="499"/>
        <end position="520"/>
    </location>
</feature>
<evidence type="ECO:0000256" key="3">
    <source>
        <dbReference type="ARBA" id="ARBA00022692"/>
    </source>
</evidence>
<dbReference type="InterPro" id="IPR038377">
    <property type="entry name" value="Na/Glc_symporter_sf"/>
</dbReference>
<dbReference type="PANTHER" id="PTHR46154">
    <property type="match status" value="1"/>
</dbReference>
<keyword evidence="4 8" id="KW-1133">Transmembrane helix</keyword>
<feature type="transmembrane region" description="Helical" evidence="8">
    <location>
        <begin position="195"/>
        <end position="214"/>
    </location>
</feature>
<feature type="transmembrane region" description="Helical" evidence="8">
    <location>
        <begin position="620"/>
        <end position="642"/>
    </location>
</feature>
<dbReference type="EMBL" id="JBFXLS010000156">
    <property type="protein sequence ID" value="KAL2812926.1"/>
    <property type="molecule type" value="Genomic_DNA"/>
</dbReference>
<dbReference type="InterPro" id="IPR031155">
    <property type="entry name" value="DUR"/>
</dbReference>
<dbReference type="CDD" id="cd11476">
    <property type="entry name" value="SLC5sbd_DUR3"/>
    <property type="match status" value="1"/>
</dbReference>
<keyword evidence="3 8" id="KW-0812">Transmembrane</keyword>
<comment type="subcellular location">
    <subcellularLocation>
        <location evidence="1">Membrane</location>
        <topology evidence="1">Multi-pass membrane protein</topology>
    </subcellularLocation>
</comment>
<gene>
    <name evidence="9" type="ORF">BDW59DRAFT_176865</name>
</gene>
<evidence type="ECO:0000256" key="1">
    <source>
        <dbReference type="ARBA" id="ARBA00004141"/>
    </source>
</evidence>
<comment type="caution">
    <text evidence="9">The sequence shown here is derived from an EMBL/GenBank/DDBJ whole genome shotgun (WGS) entry which is preliminary data.</text>
</comment>
<feature type="transmembrane region" description="Helical" evidence="8">
    <location>
        <begin position="359"/>
        <end position="388"/>
    </location>
</feature>
<feature type="transmembrane region" description="Helical" evidence="8">
    <location>
        <begin position="295"/>
        <end position="320"/>
    </location>
</feature>
<reference evidence="9 10" key="1">
    <citation type="submission" date="2024-07" db="EMBL/GenBank/DDBJ databases">
        <title>Section-level genome sequencing and comparative genomics of Aspergillus sections Usti and Cavernicolus.</title>
        <authorList>
            <consortium name="Lawrence Berkeley National Laboratory"/>
            <person name="Nybo J.L."/>
            <person name="Vesth T.C."/>
            <person name="Theobald S."/>
            <person name="Frisvad J.C."/>
            <person name="Larsen T.O."/>
            <person name="Kjaerboelling I."/>
            <person name="Rothschild-Mancinelli K."/>
            <person name="Lyhne E.K."/>
            <person name="Kogle M.E."/>
            <person name="Barry K."/>
            <person name="Clum A."/>
            <person name="Na H."/>
            <person name="Ledsgaard L."/>
            <person name="Lin J."/>
            <person name="Lipzen A."/>
            <person name="Kuo A."/>
            <person name="Riley R."/>
            <person name="Mondo S."/>
            <person name="LaButti K."/>
            <person name="Haridas S."/>
            <person name="Pangalinan J."/>
            <person name="Salamov A.A."/>
            <person name="Simmons B.A."/>
            <person name="Magnuson J.K."/>
            <person name="Chen J."/>
            <person name="Drula E."/>
            <person name="Henrissat B."/>
            <person name="Wiebenga A."/>
            <person name="Lubbers R.J."/>
            <person name="Gomes A.C."/>
            <person name="Makela M.R."/>
            <person name="Stajich J."/>
            <person name="Grigoriev I.V."/>
            <person name="Mortensen U.H."/>
            <person name="De vries R.P."/>
            <person name="Baker S.E."/>
            <person name="Andersen M.R."/>
        </authorList>
    </citation>
    <scope>NUCLEOTIDE SEQUENCE [LARGE SCALE GENOMIC DNA]</scope>
    <source>
        <strain evidence="9 10">CBS 600.67</strain>
    </source>
</reference>
<feature type="transmembrane region" description="Helical" evidence="8">
    <location>
        <begin position="584"/>
        <end position="608"/>
    </location>
</feature>
<dbReference type="NCBIfam" id="TIGR00813">
    <property type="entry name" value="sss"/>
    <property type="match status" value="1"/>
</dbReference>
<evidence type="ECO:0000256" key="8">
    <source>
        <dbReference type="SAM" id="Phobius"/>
    </source>
</evidence>
<evidence type="ECO:0000313" key="9">
    <source>
        <dbReference type="EMBL" id="KAL2812926.1"/>
    </source>
</evidence>
<protein>
    <submittedName>
        <fullName evidence="9">Sodium:solute symporter family-domain-containing protein</fullName>
    </submittedName>
</protein>
<evidence type="ECO:0000313" key="10">
    <source>
        <dbReference type="Proteomes" id="UP001610335"/>
    </source>
</evidence>